<dbReference type="PANTHER" id="PTHR13493:SF3">
    <property type="entry name" value="RRNA N6-ADENOSINE-METHYLTRANSFERASE ZCCHC4"/>
    <property type="match status" value="1"/>
</dbReference>
<evidence type="ECO:0000313" key="2">
    <source>
        <dbReference type="WBParaSite" id="ACAC_0000533701-mRNA-1"/>
    </source>
</evidence>
<reference evidence="1" key="1">
    <citation type="submission" date="2012-09" db="EMBL/GenBank/DDBJ databases">
        <authorList>
            <person name="Martin A.A."/>
        </authorList>
    </citation>
    <scope>NUCLEOTIDE SEQUENCE</scope>
</reference>
<reference evidence="2" key="2">
    <citation type="submission" date="2017-02" db="UniProtKB">
        <authorList>
            <consortium name="WormBaseParasite"/>
        </authorList>
    </citation>
    <scope>IDENTIFICATION</scope>
</reference>
<organism evidence="1 2">
    <name type="scientific">Angiostrongylus cantonensis</name>
    <name type="common">Rat lungworm</name>
    <dbReference type="NCBI Taxonomy" id="6313"/>
    <lineage>
        <taxon>Eukaryota</taxon>
        <taxon>Metazoa</taxon>
        <taxon>Ecdysozoa</taxon>
        <taxon>Nematoda</taxon>
        <taxon>Chromadorea</taxon>
        <taxon>Rhabditida</taxon>
        <taxon>Rhabditina</taxon>
        <taxon>Rhabditomorpha</taxon>
        <taxon>Strongyloidea</taxon>
        <taxon>Metastrongylidae</taxon>
        <taxon>Angiostrongylus</taxon>
    </lineage>
</organism>
<dbReference type="WBParaSite" id="ACAC_0000533701-mRNA-1">
    <property type="protein sequence ID" value="ACAC_0000533701-mRNA-1"/>
    <property type="gene ID" value="ACAC_0000533701"/>
</dbReference>
<sequence>MLVDHFYDESSSEELHSFFSCSSVLLVCDPPFGVFLNPLMRTVDALKQRHQNFRFVDGNPATFYGCIVIPMFVGKHVLRSYKDYWMSDYRITYENHKLFSNASKTIVRCFTNLKTDVFDLSNVEGYKFCEFCEKYVSSTNKHCFMCSSCTSKVYSLLIVFFCSYLKTRCEENFIARIYHTAMKHHLYHL</sequence>
<proteinExistence type="predicted"/>
<dbReference type="GO" id="GO:0008988">
    <property type="term" value="F:rRNA (adenine-N6-)-methyltransferase activity"/>
    <property type="evidence" value="ECO:0007669"/>
    <property type="project" value="InterPro"/>
</dbReference>
<protein>
    <submittedName>
        <fullName evidence="2">CTCHY-type domain-containing protein</fullName>
    </submittedName>
</protein>
<dbReference type="GO" id="GO:0005730">
    <property type="term" value="C:nucleolus"/>
    <property type="evidence" value="ECO:0007669"/>
    <property type="project" value="TreeGrafter"/>
</dbReference>
<accession>A0A0K0D5J2</accession>
<dbReference type="PANTHER" id="PTHR13493">
    <property type="entry name" value="ZINC FINGER CCHC DOMAIN-CONTAINING"/>
    <property type="match status" value="1"/>
</dbReference>
<name>A0A0K0D5J2_ANGCA</name>
<dbReference type="GO" id="GO:0005737">
    <property type="term" value="C:cytoplasm"/>
    <property type="evidence" value="ECO:0007669"/>
    <property type="project" value="TreeGrafter"/>
</dbReference>
<dbReference type="STRING" id="6313.A0A0K0D5J2"/>
<dbReference type="InterPro" id="IPR039846">
    <property type="entry name" value="ZCCHC4"/>
</dbReference>
<evidence type="ECO:0000313" key="1">
    <source>
        <dbReference type="Proteomes" id="UP000035642"/>
    </source>
</evidence>
<dbReference type="AlphaFoldDB" id="A0A0K0D5J2"/>
<keyword evidence="1" id="KW-1185">Reference proteome</keyword>
<dbReference type="Proteomes" id="UP000035642">
    <property type="component" value="Unassembled WGS sequence"/>
</dbReference>